<dbReference type="KEGG" id="abo:ABO_0999"/>
<reference evidence="2 3" key="1">
    <citation type="journal article" date="2006" name="Nat. Biotechnol.">
        <title>Genome sequence of the ubiquitous hydrocarbon-degrading marine bacterium Alcanivorax borkumensis.</title>
        <authorList>
            <person name="Schneiker S."/>
            <person name="Martins dos Santos V.A.P."/>
            <person name="Bartels D."/>
            <person name="Bekel T."/>
            <person name="Brecht M."/>
            <person name="Buhrmester J."/>
            <person name="Chernikova T.N."/>
            <person name="Denaro R."/>
            <person name="Ferrer M."/>
            <person name="Gertler C."/>
            <person name="Goesmann A."/>
            <person name="Golyshina O.V."/>
            <person name="Kaminski F."/>
            <person name="Khachane A.N."/>
            <person name="Lang S."/>
            <person name="Linke B."/>
            <person name="McHardy A.C."/>
            <person name="Meyer F."/>
            <person name="Nechitaylo T."/>
            <person name="Puehler A."/>
            <person name="Regenhardt D."/>
            <person name="Rupp O."/>
            <person name="Sabirova J.S."/>
            <person name="Selbitschka W."/>
            <person name="Yakimov M.M."/>
            <person name="Timmis K.N."/>
            <person name="Vorhoelter F.-J."/>
            <person name="Weidner S."/>
            <person name="Kaiser O."/>
            <person name="Golyshin P.N."/>
        </authorList>
    </citation>
    <scope>NUCLEOTIDE SEQUENCE [LARGE SCALE GENOMIC DNA]</scope>
    <source>
        <strain evidence="3">ATCC 700651 / DSM 11573 / NCIMB 13689 / SK2</strain>
    </source>
</reference>
<dbReference type="Pfam" id="PF06980">
    <property type="entry name" value="DUF1302"/>
    <property type="match status" value="1"/>
</dbReference>
<sequence length="672" mass="72644">MNNNHLCRSRLAMAVASITALTGLSLPASAVQLDFENPDWSGRLDTTLSVGALFRTESQDSMLAATGDVVDMATKGYGSQINKNDANNNYDTGLASLVYKITPELDLSWKGKYGMFLRGTAFYDQVIMGGGHDGGQLIKAAGYPGAMGFTRYATYSDYANNGTGDDFSGDAERYAGQRARLLDAYVWGNFDMFERPLNVRLGQQVINWGEALFMQNGVNTANYFDLNALRLPGSEIKEALLPLDSVYFSYGLTFNATVEAFYQFEWKNSEDAPSGTYFSTHDGFPGKGADNVIVDGRVVALSAVQAGAIPSPGLLEPGFANYTASNYGSGYQYEATQVTVNRIRDKEASDSGQFGLAYRYFAEGLNGTEFALYYTRTHARTPVVGSSLNNLENGKGGGVTEMARTIDTAEYQMAYVEDQDMFGASFNTSVGNMSLAGELAYRPKRAIINEGGDNLISALAGVAGQSALQGQDVAIGDLTGHCVRAEMGGSCLSADTLVQDGHLYYFYDEVESYNGSLVSIFNFGPTFGADGLIALLELGVEHIEGLENPDLEYNSTAAILDSEAQILSPDDPNRYYMDPTSWGYRAVLKADYSNVFAGVSMSPSVRFAHDVNGNSPIGGNFMEDRKAATLGVSFLYLNNLKVAMSATTFWGAKYSNKLADRNNASVSVKYSF</sequence>
<keyword evidence="3" id="KW-1185">Reference proteome</keyword>
<dbReference type="Proteomes" id="UP000008871">
    <property type="component" value="Chromosome"/>
</dbReference>
<gene>
    <name evidence="2" type="ordered locus">ABO_0999</name>
</gene>
<evidence type="ECO:0000313" key="3">
    <source>
        <dbReference type="Proteomes" id="UP000008871"/>
    </source>
</evidence>
<dbReference type="eggNOG" id="COG3203">
    <property type="taxonomic scope" value="Bacteria"/>
</dbReference>
<dbReference type="STRING" id="393595.ABO_0999"/>
<feature type="signal peptide" evidence="1">
    <location>
        <begin position="1"/>
        <end position="30"/>
    </location>
</feature>
<keyword evidence="1" id="KW-0732">Signal</keyword>
<proteinExistence type="predicted"/>
<organism evidence="2 3">
    <name type="scientific">Alcanivorax borkumensis (strain ATCC 700651 / DSM 11573 / NCIMB 13689 / SK2)</name>
    <dbReference type="NCBI Taxonomy" id="393595"/>
    <lineage>
        <taxon>Bacteria</taxon>
        <taxon>Pseudomonadati</taxon>
        <taxon>Pseudomonadota</taxon>
        <taxon>Gammaproteobacteria</taxon>
        <taxon>Oceanospirillales</taxon>
        <taxon>Alcanivoracaceae</taxon>
        <taxon>Alcanivorax</taxon>
    </lineage>
</organism>
<evidence type="ECO:0008006" key="4">
    <source>
        <dbReference type="Google" id="ProtNLM"/>
    </source>
</evidence>
<dbReference type="OrthoDB" id="7000272at2"/>
<evidence type="ECO:0000256" key="1">
    <source>
        <dbReference type="SAM" id="SignalP"/>
    </source>
</evidence>
<dbReference type="AlphaFoldDB" id="Q0VQV1"/>
<protein>
    <recommendedName>
        <fullName evidence="4">DUF1302 domain-containing protein</fullName>
    </recommendedName>
</protein>
<name>Q0VQV1_ALCBS</name>
<evidence type="ECO:0000313" key="2">
    <source>
        <dbReference type="EMBL" id="CAL16447.1"/>
    </source>
</evidence>
<accession>Q0VQV1</accession>
<dbReference type="HOGENOM" id="CLU_016532_0_0_6"/>
<dbReference type="EMBL" id="AM286690">
    <property type="protein sequence ID" value="CAL16447.1"/>
    <property type="molecule type" value="Genomic_DNA"/>
</dbReference>
<feature type="chain" id="PRO_5004178844" description="DUF1302 domain-containing protein" evidence="1">
    <location>
        <begin position="31"/>
        <end position="672"/>
    </location>
</feature>
<dbReference type="InterPro" id="IPR010727">
    <property type="entry name" value="DUF1302"/>
</dbReference>